<evidence type="ECO:0000256" key="10">
    <source>
        <dbReference type="NCBIfam" id="TIGR02150"/>
    </source>
</evidence>
<dbReference type="EC" id="5.3.3.2" evidence="3 10"/>
<evidence type="ECO:0000256" key="3">
    <source>
        <dbReference type="ARBA" id="ARBA00012057"/>
    </source>
</evidence>
<keyword evidence="9 12" id="KW-0413">Isomerase</keyword>
<keyword evidence="13" id="KW-1185">Reference proteome</keyword>
<keyword evidence="8" id="KW-0414">Isoprene biosynthesis</keyword>
<dbReference type="OrthoDB" id="9809458at2"/>
<dbReference type="PANTHER" id="PTHR10885">
    <property type="entry name" value="ISOPENTENYL-DIPHOSPHATE DELTA-ISOMERASE"/>
    <property type="match status" value="1"/>
</dbReference>
<dbReference type="SUPFAM" id="SSF55811">
    <property type="entry name" value="Nudix"/>
    <property type="match status" value="1"/>
</dbReference>
<dbReference type="RefSeq" id="WP_116497059.1">
    <property type="nucleotide sequence ID" value="NZ_QENZ01000008.1"/>
</dbReference>
<keyword evidence="6" id="KW-0460">Magnesium</keyword>
<evidence type="ECO:0000313" key="12">
    <source>
        <dbReference type="EMBL" id="PVX49215.1"/>
    </source>
</evidence>
<dbReference type="PROSITE" id="PS51462">
    <property type="entry name" value="NUDIX"/>
    <property type="match status" value="1"/>
</dbReference>
<dbReference type="GO" id="GO:0005737">
    <property type="term" value="C:cytoplasm"/>
    <property type="evidence" value="ECO:0007669"/>
    <property type="project" value="TreeGrafter"/>
</dbReference>
<name>A0A7L4UMG3_BALHA</name>
<evidence type="ECO:0000259" key="11">
    <source>
        <dbReference type="PROSITE" id="PS51462"/>
    </source>
</evidence>
<dbReference type="GO" id="GO:0009240">
    <property type="term" value="P:isopentenyl diphosphate biosynthetic process"/>
    <property type="evidence" value="ECO:0007669"/>
    <property type="project" value="TreeGrafter"/>
</dbReference>
<keyword evidence="5" id="KW-0479">Metal-binding</keyword>
<dbReference type="HAMAP" id="MF_00202">
    <property type="entry name" value="Idi"/>
    <property type="match status" value="1"/>
</dbReference>
<dbReference type="CDD" id="cd02885">
    <property type="entry name" value="NUDIX_IPP_Isomerase"/>
    <property type="match status" value="1"/>
</dbReference>
<feature type="domain" description="Nudix hydrolase" evidence="11">
    <location>
        <begin position="27"/>
        <end position="160"/>
    </location>
</feature>
<evidence type="ECO:0000256" key="2">
    <source>
        <dbReference type="ARBA" id="ARBA00007579"/>
    </source>
</evidence>
<keyword evidence="4" id="KW-0963">Cytoplasm</keyword>
<evidence type="ECO:0000256" key="1">
    <source>
        <dbReference type="ARBA" id="ARBA00004826"/>
    </source>
</evidence>
<dbReference type="InterPro" id="IPR011876">
    <property type="entry name" value="IsopentenylPP_isomerase_typ1"/>
</dbReference>
<gene>
    <name evidence="12" type="ORF">C7377_1859</name>
</gene>
<dbReference type="Gene3D" id="3.90.79.10">
    <property type="entry name" value="Nucleoside Triphosphate Pyrophosphohydrolase"/>
    <property type="match status" value="1"/>
</dbReference>
<proteinExistence type="inferred from homology"/>
<dbReference type="NCBIfam" id="NF002995">
    <property type="entry name" value="PRK03759.1"/>
    <property type="match status" value="1"/>
</dbReference>
<dbReference type="GO" id="GO:0046872">
    <property type="term" value="F:metal ion binding"/>
    <property type="evidence" value="ECO:0007669"/>
    <property type="project" value="UniProtKB-KW"/>
</dbReference>
<evidence type="ECO:0000256" key="4">
    <source>
        <dbReference type="ARBA" id="ARBA00022490"/>
    </source>
</evidence>
<comment type="pathway">
    <text evidence="1">Isoprenoid biosynthesis; dimethylallyl diphosphate biosynthesis; dimethylallyl diphosphate from isopentenyl diphosphate: step 1/1.</text>
</comment>
<dbReference type="Pfam" id="PF00293">
    <property type="entry name" value="NUDIX"/>
    <property type="match status" value="1"/>
</dbReference>
<dbReference type="NCBIfam" id="TIGR02150">
    <property type="entry name" value="IPP_isom_1"/>
    <property type="match status" value="1"/>
</dbReference>
<comment type="similarity">
    <text evidence="2">Belongs to the IPP isomerase type 1 family.</text>
</comment>
<dbReference type="EMBL" id="QENZ01000008">
    <property type="protein sequence ID" value="PVX49215.1"/>
    <property type="molecule type" value="Genomic_DNA"/>
</dbReference>
<dbReference type="PIRSF" id="PIRSF018427">
    <property type="entry name" value="Isopntndiph_ism"/>
    <property type="match status" value="1"/>
</dbReference>
<organism evidence="12 13">
    <name type="scientific">Balneicella halophila</name>
    <dbReference type="NCBI Taxonomy" id="1537566"/>
    <lineage>
        <taxon>Bacteria</taxon>
        <taxon>Pseudomonadati</taxon>
        <taxon>Bacteroidota</taxon>
        <taxon>Bacteroidia</taxon>
        <taxon>Bacteroidales</taxon>
        <taxon>Balneicellaceae</taxon>
        <taxon>Balneicella</taxon>
    </lineage>
</organism>
<dbReference type="Proteomes" id="UP000251835">
    <property type="component" value="Unassembled WGS sequence"/>
</dbReference>
<dbReference type="InterPro" id="IPR056375">
    <property type="entry name" value="Idi_bact"/>
</dbReference>
<evidence type="ECO:0000256" key="7">
    <source>
        <dbReference type="ARBA" id="ARBA00023211"/>
    </source>
</evidence>
<keyword evidence="7" id="KW-0464">Manganese</keyword>
<dbReference type="UniPathway" id="UPA00059">
    <property type="reaction ID" value="UER00104"/>
</dbReference>
<dbReference type="AlphaFoldDB" id="A0A7L4UMG3"/>
<reference evidence="12 13" key="1">
    <citation type="submission" date="2018-05" db="EMBL/GenBank/DDBJ databases">
        <title>Genomic Encyclopedia of Type Strains, Phase IV (KMG-IV): sequencing the most valuable type-strain genomes for metagenomic binning, comparative biology and taxonomic classification.</title>
        <authorList>
            <person name="Goeker M."/>
        </authorList>
    </citation>
    <scope>NUCLEOTIDE SEQUENCE [LARGE SCALE GENOMIC DNA]</scope>
    <source>
        <strain evidence="12 13">DSM 28579</strain>
    </source>
</reference>
<evidence type="ECO:0000256" key="9">
    <source>
        <dbReference type="ARBA" id="ARBA00023235"/>
    </source>
</evidence>
<accession>A0A7L4UMG3</accession>
<sequence>MEKVILVDNKDNSIGEMEKIEAHSKALLHRAVSVFIFNSNNQLLLQKRALSKYHSPGLWTNTACTHPRPNENTKDAAIRRLQEEMGMSVDELTKTFDFVYKEKLDNELTEHELDHVFIGFSDNEPVPNASEVCEFKYVDKETILQQIQSYPNDYTVWFKKIIEQVLAHIK</sequence>
<evidence type="ECO:0000256" key="5">
    <source>
        <dbReference type="ARBA" id="ARBA00022723"/>
    </source>
</evidence>
<comment type="caution">
    <text evidence="12">The sequence shown here is derived from an EMBL/GenBank/DDBJ whole genome shotgun (WGS) entry which is preliminary data.</text>
</comment>
<dbReference type="PANTHER" id="PTHR10885:SF0">
    <property type="entry name" value="ISOPENTENYL-DIPHOSPHATE DELTA-ISOMERASE"/>
    <property type="match status" value="1"/>
</dbReference>
<dbReference type="InterPro" id="IPR015797">
    <property type="entry name" value="NUDIX_hydrolase-like_dom_sf"/>
</dbReference>
<evidence type="ECO:0000313" key="13">
    <source>
        <dbReference type="Proteomes" id="UP000251835"/>
    </source>
</evidence>
<dbReference type="GO" id="GO:0004452">
    <property type="term" value="F:isopentenyl-diphosphate delta-isomerase activity"/>
    <property type="evidence" value="ECO:0007669"/>
    <property type="project" value="UniProtKB-UniRule"/>
</dbReference>
<protein>
    <recommendedName>
        <fullName evidence="3 10">Isopentenyl-diphosphate delta-isomerase</fullName>
        <ecNumber evidence="3 10">5.3.3.2</ecNumber>
    </recommendedName>
</protein>
<dbReference type="GO" id="GO:0050992">
    <property type="term" value="P:dimethylallyl diphosphate biosynthetic process"/>
    <property type="evidence" value="ECO:0007669"/>
    <property type="project" value="UniProtKB-UniPathway"/>
</dbReference>
<dbReference type="InterPro" id="IPR000086">
    <property type="entry name" value="NUDIX_hydrolase_dom"/>
</dbReference>
<evidence type="ECO:0000256" key="6">
    <source>
        <dbReference type="ARBA" id="ARBA00022842"/>
    </source>
</evidence>
<evidence type="ECO:0000256" key="8">
    <source>
        <dbReference type="ARBA" id="ARBA00023229"/>
    </source>
</evidence>